<gene>
    <name evidence="11" type="ORF">J3R30DRAFT_1615204</name>
</gene>
<evidence type="ECO:0000259" key="9">
    <source>
        <dbReference type="PROSITE" id="PS50089"/>
    </source>
</evidence>
<evidence type="ECO:0000256" key="1">
    <source>
        <dbReference type="ARBA" id="ARBA00004123"/>
    </source>
</evidence>
<evidence type="ECO:0000256" key="2">
    <source>
        <dbReference type="ARBA" id="ARBA00022723"/>
    </source>
</evidence>
<dbReference type="SUPFAM" id="SSF57850">
    <property type="entry name" value="RING/U-box"/>
    <property type="match status" value="1"/>
</dbReference>
<feature type="region of interest" description="Disordered" evidence="8">
    <location>
        <begin position="509"/>
        <end position="536"/>
    </location>
</feature>
<feature type="domain" description="C2H2-type" evidence="10">
    <location>
        <begin position="28"/>
        <end position="56"/>
    </location>
</feature>
<feature type="compositionally biased region" description="Low complexity" evidence="8">
    <location>
        <begin position="389"/>
        <end position="398"/>
    </location>
</feature>
<feature type="domain" description="C2H2-type" evidence="10">
    <location>
        <begin position="61"/>
        <end position="86"/>
    </location>
</feature>
<dbReference type="Gene3D" id="3.30.40.10">
    <property type="entry name" value="Zinc/RING finger domain, C3HC4 (zinc finger)"/>
    <property type="match status" value="1"/>
</dbReference>
<dbReference type="AlphaFoldDB" id="A0A9W8ZXS3"/>
<dbReference type="PROSITE" id="PS50157">
    <property type="entry name" value="ZINC_FINGER_C2H2_2"/>
    <property type="match status" value="3"/>
</dbReference>
<feature type="region of interest" description="Disordered" evidence="8">
    <location>
        <begin position="242"/>
        <end position="269"/>
    </location>
</feature>
<keyword evidence="2" id="KW-0479">Metal-binding</keyword>
<evidence type="ECO:0000256" key="4">
    <source>
        <dbReference type="ARBA" id="ARBA00022771"/>
    </source>
</evidence>
<comment type="subcellular location">
    <subcellularLocation>
        <location evidence="1">Nucleus</location>
    </subcellularLocation>
</comment>
<dbReference type="SMART" id="SM00355">
    <property type="entry name" value="ZnF_C2H2"/>
    <property type="match status" value="7"/>
</dbReference>
<evidence type="ECO:0008006" key="13">
    <source>
        <dbReference type="Google" id="ProtNLM"/>
    </source>
</evidence>
<evidence type="ECO:0000259" key="10">
    <source>
        <dbReference type="PROSITE" id="PS50157"/>
    </source>
</evidence>
<dbReference type="PANTHER" id="PTHR24376">
    <property type="entry name" value="ZINC FINGER PROTEIN"/>
    <property type="match status" value="1"/>
</dbReference>
<dbReference type="Pfam" id="PF12874">
    <property type="entry name" value="zf-met"/>
    <property type="match status" value="1"/>
</dbReference>
<keyword evidence="4 7" id="KW-0863">Zinc-finger</keyword>
<organism evidence="11 12">
    <name type="scientific">Lentinula aciculospora</name>
    <dbReference type="NCBI Taxonomy" id="153920"/>
    <lineage>
        <taxon>Eukaryota</taxon>
        <taxon>Fungi</taxon>
        <taxon>Dikarya</taxon>
        <taxon>Basidiomycota</taxon>
        <taxon>Agaricomycotina</taxon>
        <taxon>Agaricomycetes</taxon>
        <taxon>Agaricomycetidae</taxon>
        <taxon>Agaricales</taxon>
        <taxon>Marasmiineae</taxon>
        <taxon>Omphalotaceae</taxon>
        <taxon>Lentinula</taxon>
    </lineage>
</organism>
<keyword evidence="5" id="KW-0862">Zinc</keyword>
<dbReference type="PROSITE" id="PS00518">
    <property type="entry name" value="ZF_RING_1"/>
    <property type="match status" value="1"/>
</dbReference>
<dbReference type="Gene3D" id="3.30.160.60">
    <property type="entry name" value="Classic Zinc Finger"/>
    <property type="match status" value="2"/>
</dbReference>
<evidence type="ECO:0000256" key="7">
    <source>
        <dbReference type="PROSITE-ProRule" id="PRU00042"/>
    </source>
</evidence>
<dbReference type="SUPFAM" id="SSF57667">
    <property type="entry name" value="beta-beta-alpha zinc fingers"/>
    <property type="match status" value="1"/>
</dbReference>
<comment type="caution">
    <text evidence="11">The sequence shown here is derived from an EMBL/GenBank/DDBJ whole genome shotgun (WGS) entry which is preliminary data.</text>
</comment>
<dbReference type="PROSITE" id="PS00028">
    <property type="entry name" value="ZINC_FINGER_C2H2_1"/>
    <property type="match status" value="1"/>
</dbReference>
<sequence>MIPCSICKKHFDTLRALKEHAITSRAHHPCDYCERIFRNQYTLGRHVDAKHLTKEREELSYTCRRCDRSFTSQLNLNEHYRGSNAHPTCLKCGKGYENERLYNEHQREHYQQEYFPQECHPQEHHPQVICRSCDMTVKDDLPKHYLDSANHPTCRQCKAGFVDDHELEQHCLLLHDITRCKQCQRQYDSMTELQRHYLTSINHPTCSICQLGFETKKLQRAHILSTHSHSVIQSSDTQSFASRTSSLEIDSRSSTPSRRSISPPLITKEQDPLSAWTARDFPSNASTTATFPNTSSGIADATMTKGQMLQHERFLAETNITDRSSTFTPDIASPIANESIVPKNDDYGSNRAHLFWSVNSPSPPSGEIQSPEVQSPIGLEALPTISPTPSTPISQSTIAPAQRDPWSQWRGPLDKTVSRPMLPNISTRLSGKPVESVKSSISTSLSRDLVRLGFNKRTDSLLDIQAPDLSSPALRNDLTWNFDPSTLKSNSTRRIDQWHPIEPTYQKAVTRPSSTSTLNSGSGGNSEERNSTLNSSLSSSTVATMSLHCRLCMRDPCADPTATMCGHIFCGTCITECVILSPRCPVCQHALLLYCLFKLDLSS</sequence>
<evidence type="ECO:0000313" key="12">
    <source>
        <dbReference type="Proteomes" id="UP001150266"/>
    </source>
</evidence>
<dbReference type="PANTHER" id="PTHR24376:SF235">
    <property type="entry name" value="C2H2-TYPE DOMAIN-CONTAINING PROTEIN"/>
    <property type="match status" value="1"/>
</dbReference>
<dbReference type="InterPro" id="IPR001841">
    <property type="entry name" value="Znf_RING"/>
</dbReference>
<evidence type="ECO:0000256" key="8">
    <source>
        <dbReference type="SAM" id="MobiDB-lite"/>
    </source>
</evidence>
<dbReference type="Proteomes" id="UP001150266">
    <property type="component" value="Unassembled WGS sequence"/>
</dbReference>
<protein>
    <recommendedName>
        <fullName evidence="13">RING-type domain-containing protein</fullName>
    </recommendedName>
</protein>
<name>A0A9W8ZXS3_9AGAR</name>
<proteinExistence type="predicted"/>
<dbReference type="GO" id="GO:0008270">
    <property type="term" value="F:zinc ion binding"/>
    <property type="evidence" value="ECO:0007669"/>
    <property type="project" value="UniProtKB-KW"/>
</dbReference>
<dbReference type="InterPro" id="IPR017907">
    <property type="entry name" value="Znf_RING_CS"/>
</dbReference>
<feature type="region of interest" description="Disordered" evidence="8">
    <location>
        <begin position="389"/>
        <end position="425"/>
    </location>
</feature>
<dbReference type="InterPro" id="IPR013087">
    <property type="entry name" value="Znf_C2H2_type"/>
</dbReference>
<dbReference type="GO" id="GO:0001228">
    <property type="term" value="F:DNA-binding transcription activator activity, RNA polymerase II-specific"/>
    <property type="evidence" value="ECO:0007669"/>
    <property type="project" value="TreeGrafter"/>
</dbReference>
<dbReference type="InterPro" id="IPR013083">
    <property type="entry name" value="Znf_RING/FYVE/PHD"/>
</dbReference>
<dbReference type="EMBL" id="JAOTPV010000034">
    <property type="protein sequence ID" value="KAJ4468861.1"/>
    <property type="molecule type" value="Genomic_DNA"/>
</dbReference>
<feature type="compositionally biased region" description="Low complexity" evidence="8">
    <location>
        <begin position="252"/>
        <end position="264"/>
    </location>
</feature>
<feature type="domain" description="C2H2-type" evidence="10">
    <location>
        <begin position="87"/>
        <end position="114"/>
    </location>
</feature>
<evidence type="ECO:0000256" key="3">
    <source>
        <dbReference type="ARBA" id="ARBA00022737"/>
    </source>
</evidence>
<keyword evidence="6" id="KW-0539">Nucleus</keyword>
<reference evidence="11" key="1">
    <citation type="submission" date="2022-08" db="EMBL/GenBank/DDBJ databases">
        <title>A Global Phylogenomic Analysis of the Shiitake Genus Lentinula.</title>
        <authorList>
            <consortium name="DOE Joint Genome Institute"/>
            <person name="Sierra-Patev S."/>
            <person name="Min B."/>
            <person name="Naranjo-Ortiz M."/>
            <person name="Looney B."/>
            <person name="Konkel Z."/>
            <person name="Slot J.C."/>
            <person name="Sakamoto Y."/>
            <person name="Steenwyk J.L."/>
            <person name="Rokas A."/>
            <person name="Carro J."/>
            <person name="Camarero S."/>
            <person name="Ferreira P."/>
            <person name="Molpeceres G."/>
            <person name="Ruiz-Duenas F.J."/>
            <person name="Serrano A."/>
            <person name="Henrissat B."/>
            <person name="Drula E."/>
            <person name="Hughes K.W."/>
            <person name="Mata J.L."/>
            <person name="Ishikawa N.K."/>
            <person name="Vargas-Isla R."/>
            <person name="Ushijima S."/>
            <person name="Smith C.A."/>
            <person name="Ahrendt S."/>
            <person name="Andreopoulos W."/>
            <person name="He G."/>
            <person name="Labutti K."/>
            <person name="Lipzen A."/>
            <person name="Ng V."/>
            <person name="Riley R."/>
            <person name="Sandor L."/>
            <person name="Barry K."/>
            <person name="Martinez A.T."/>
            <person name="Xiao Y."/>
            <person name="Gibbons J.G."/>
            <person name="Terashima K."/>
            <person name="Grigoriev I.V."/>
            <person name="Hibbett D.S."/>
        </authorList>
    </citation>
    <scope>NUCLEOTIDE SEQUENCE</scope>
    <source>
        <strain evidence="11">JLM2183</strain>
    </source>
</reference>
<evidence type="ECO:0000256" key="6">
    <source>
        <dbReference type="ARBA" id="ARBA00023242"/>
    </source>
</evidence>
<accession>A0A9W8ZXS3</accession>
<dbReference type="OrthoDB" id="6105938at2759"/>
<dbReference type="InterPro" id="IPR036236">
    <property type="entry name" value="Znf_C2H2_sf"/>
</dbReference>
<keyword evidence="12" id="KW-1185">Reference proteome</keyword>
<evidence type="ECO:0000256" key="5">
    <source>
        <dbReference type="ARBA" id="ARBA00022833"/>
    </source>
</evidence>
<feature type="domain" description="RING-type" evidence="9">
    <location>
        <begin position="549"/>
        <end position="588"/>
    </location>
</feature>
<dbReference type="GO" id="GO:0005634">
    <property type="term" value="C:nucleus"/>
    <property type="evidence" value="ECO:0007669"/>
    <property type="project" value="UniProtKB-SubCell"/>
</dbReference>
<dbReference type="PROSITE" id="PS50089">
    <property type="entry name" value="ZF_RING_2"/>
    <property type="match status" value="1"/>
</dbReference>
<dbReference type="GO" id="GO:0000978">
    <property type="term" value="F:RNA polymerase II cis-regulatory region sequence-specific DNA binding"/>
    <property type="evidence" value="ECO:0007669"/>
    <property type="project" value="TreeGrafter"/>
</dbReference>
<evidence type="ECO:0000313" key="11">
    <source>
        <dbReference type="EMBL" id="KAJ4468861.1"/>
    </source>
</evidence>
<keyword evidence="3" id="KW-0677">Repeat</keyword>